<sequence length="148" mass="16581">MTMPTVWLATRDGLVLLDLIAVELAMNGRRKGWKLTRDEKWFAARIMLDAEVPYSIISTRVGVSGTTLDAWFPGEIEPAAEYMARGGPRGLPAPTPDVRCGTRRGYRRHRKRGERQCQRCKEANALADRHYRLHGTYIGAPELSAVAS</sequence>
<comment type="caution">
    <text evidence="1">The sequence shown here is derived from an EMBL/GenBank/DDBJ whole genome shotgun (WGS) entry which is preliminary data.</text>
</comment>
<name>A0ABS9XFW8_9ACTN</name>
<evidence type="ECO:0000313" key="2">
    <source>
        <dbReference type="Proteomes" id="UP001165270"/>
    </source>
</evidence>
<keyword evidence="2" id="KW-1185">Reference proteome</keyword>
<protein>
    <recommendedName>
        <fullName evidence="3">Transposase</fullName>
    </recommendedName>
</protein>
<dbReference type="EMBL" id="JALDAX010000003">
    <property type="protein sequence ID" value="MCI3240246.1"/>
    <property type="molecule type" value="Genomic_DNA"/>
</dbReference>
<gene>
    <name evidence="1" type="ORF">MQN93_10980</name>
</gene>
<dbReference type="Proteomes" id="UP001165270">
    <property type="component" value="Unassembled WGS sequence"/>
</dbReference>
<organism evidence="1 2">
    <name type="scientific">Streptomyces spinosisporus</name>
    <dbReference type="NCBI Taxonomy" id="2927582"/>
    <lineage>
        <taxon>Bacteria</taxon>
        <taxon>Bacillati</taxon>
        <taxon>Actinomycetota</taxon>
        <taxon>Actinomycetes</taxon>
        <taxon>Kitasatosporales</taxon>
        <taxon>Streptomycetaceae</taxon>
        <taxon>Streptomyces</taxon>
    </lineage>
</organism>
<dbReference type="RefSeq" id="WP_242709315.1">
    <property type="nucleotide sequence ID" value="NZ_JALDAX010000003.1"/>
</dbReference>
<evidence type="ECO:0008006" key="3">
    <source>
        <dbReference type="Google" id="ProtNLM"/>
    </source>
</evidence>
<proteinExistence type="predicted"/>
<evidence type="ECO:0000313" key="1">
    <source>
        <dbReference type="EMBL" id="MCI3240246.1"/>
    </source>
</evidence>
<reference evidence="1" key="1">
    <citation type="submission" date="2022-03" db="EMBL/GenBank/DDBJ databases">
        <title>Streptomyces 7R015 and 7R016 isolated from Barleria lupulina in Thailand.</title>
        <authorList>
            <person name="Kanchanasin P."/>
            <person name="Phongsopitanun W."/>
            <person name="Tanasupawat S."/>
        </authorList>
    </citation>
    <scope>NUCLEOTIDE SEQUENCE</scope>
    <source>
        <strain evidence="1">7R016</strain>
    </source>
</reference>
<accession>A0ABS9XFW8</accession>